<keyword evidence="1" id="KW-0812">Transmembrane</keyword>
<proteinExistence type="predicted"/>
<protein>
    <submittedName>
        <fullName evidence="2">Uncharacterized protein</fullName>
    </submittedName>
</protein>
<organism evidence="2 3">
    <name type="scientific">Anaerobacillus alkaliphilus</name>
    <dbReference type="NCBI Taxonomy" id="1548597"/>
    <lineage>
        <taxon>Bacteria</taxon>
        <taxon>Bacillati</taxon>
        <taxon>Bacillota</taxon>
        <taxon>Bacilli</taxon>
        <taxon>Bacillales</taxon>
        <taxon>Bacillaceae</taxon>
        <taxon>Anaerobacillus</taxon>
    </lineage>
</organism>
<dbReference type="OrthoDB" id="2990721at2"/>
<evidence type="ECO:0000256" key="1">
    <source>
        <dbReference type="SAM" id="Phobius"/>
    </source>
</evidence>
<accession>A0A4Q0W1C2</accession>
<comment type="caution">
    <text evidence="2">The sequence shown here is derived from an EMBL/GenBank/DDBJ whole genome shotgun (WGS) entry which is preliminary data.</text>
</comment>
<keyword evidence="1" id="KW-0472">Membrane</keyword>
<dbReference type="EMBL" id="QOUX01000001">
    <property type="protein sequence ID" value="RXJ04411.1"/>
    <property type="molecule type" value="Genomic_DNA"/>
</dbReference>
<sequence length="129" mass="14806">MNKNLFIILFTFTLVILSVYIGIGKKVDFEVLSLDDAPYEVRRAIESSPNALKFSIFHDETNTYIYYKCDHLNDEYITTSVDVRSKGGNYIVNGIVGFAVNDSFLSYDQLIKLDKMSDKNITLKETNKR</sequence>
<evidence type="ECO:0000313" key="2">
    <source>
        <dbReference type="EMBL" id="RXJ04411.1"/>
    </source>
</evidence>
<dbReference type="RefSeq" id="WP_129076755.1">
    <property type="nucleotide sequence ID" value="NZ_QOUX01000001.1"/>
</dbReference>
<keyword evidence="1" id="KW-1133">Transmembrane helix</keyword>
<name>A0A4Q0W1C2_9BACI</name>
<evidence type="ECO:0000313" key="3">
    <source>
        <dbReference type="Proteomes" id="UP000290649"/>
    </source>
</evidence>
<keyword evidence="3" id="KW-1185">Reference proteome</keyword>
<dbReference type="AlphaFoldDB" id="A0A4Q0W1C2"/>
<dbReference type="Proteomes" id="UP000290649">
    <property type="component" value="Unassembled WGS sequence"/>
</dbReference>
<gene>
    <name evidence="2" type="ORF">DS745_03225</name>
</gene>
<reference evidence="2 3" key="1">
    <citation type="journal article" date="2019" name="Int. J. Syst. Evol. Microbiol.">
        <title>Anaerobacillus alkaliphilus sp. nov., a novel alkaliphilic and moderately halophilic bacterium.</title>
        <authorList>
            <person name="Borsodi A.K."/>
            <person name="Aszalos J.M."/>
            <person name="Bihari P."/>
            <person name="Nagy I."/>
            <person name="Schumann P."/>
            <person name="Sproer C."/>
            <person name="Kovacs A.L."/>
            <person name="Boka K."/>
            <person name="Dobosy P."/>
            <person name="Ovari M."/>
            <person name="Szili-Kovacs T."/>
            <person name="Toth E."/>
        </authorList>
    </citation>
    <scope>NUCLEOTIDE SEQUENCE [LARGE SCALE GENOMIC DNA]</scope>
    <source>
        <strain evidence="2 3">B16-10</strain>
    </source>
</reference>
<feature type="transmembrane region" description="Helical" evidence="1">
    <location>
        <begin position="6"/>
        <end position="23"/>
    </location>
</feature>